<dbReference type="InterPro" id="IPR023696">
    <property type="entry name" value="Ureohydrolase_dom_sf"/>
</dbReference>
<dbReference type="GO" id="GO:0016787">
    <property type="term" value="F:hydrolase activity"/>
    <property type="evidence" value="ECO:0007669"/>
    <property type="project" value="UniProtKB-KW"/>
</dbReference>
<dbReference type="RefSeq" id="WP_198882137.1">
    <property type="nucleotide sequence ID" value="NZ_JAEKJA010000007.1"/>
</dbReference>
<dbReference type="AlphaFoldDB" id="A0A934IQM1"/>
<organism evidence="7 8">
    <name type="scientific">Acuticoccus mangrovi</name>
    <dbReference type="NCBI Taxonomy" id="2796142"/>
    <lineage>
        <taxon>Bacteria</taxon>
        <taxon>Pseudomonadati</taxon>
        <taxon>Pseudomonadota</taxon>
        <taxon>Alphaproteobacteria</taxon>
        <taxon>Hyphomicrobiales</taxon>
        <taxon>Amorphaceae</taxon>
        <taxon>Acuticoccus</taxon>
    </lineage>
</organism>
<dbReference type="EMBL" id="JAEKJA010000007">
    <property type="protein sequence ID" value="MBJ3776265.1"/>
    <property type="molecule type" value="Genomic_DNA"/>
</dbReference>
<accession>A0A934IQM1</accession>
<evidence type="ECO:0000313" key="7">
    <source>
        <dbReference type="EMBL" id="MBJ3776265.1"/>
    </source>
</evidence>
<evidence type="ECO:0000256" key="3">
    <source>
        <dbReference type="ARBA" id="ARBA00022723"/>
    </source>
</evidence>
<keyword evidence="3" id="KW-0479">Metal-binding</keyword>
<dbReference type="GO" id="GO:0040029">
    <property type="term" value="P:epigenetic regulation of gene expression"/>
    <property type="evidence" value="ECO:0007669"/>
    <property type="project" value="TreeGrafter"/>
</dbReference>
<proteinExistence type="inferred from homology"/>
<keyword evidence="5" id="KW-0862">Zinc</keyword>
<evidence type="ECO:0000313" key="8">
    <source>
        <dbReference type="Proteomes" id="UP000609531"/>
    </source>
</evidence>
<evidence type="ECO:0000256" key="5">
    <source>
        <dbReference type="ARBA" id="ARBA00022833"/>
    </source>
</evidence>
<gene>
    <name evidence="7" type="ORF">JCR33_11230</name>
</gene>
<comment type="similarity">
    <text evidence="2">Belongs to the histone deacetylase family.</text>
</comment>
<dbReference type="PANTHER" id="PTHR10625:SF17">
    <property type="entry name" value="HISTONE DEACETYLASE 8"/>
    <property type="match status" value="1"/>
</dbReference>
<dbReference type="InterPro" id="IPR000286">
    <property type="entry name" value="HDACs"/>
</dbReference>
<dbReference type="PRINTS" id="PR01270">
    <property type="entry name" value="HDASUPER"/>
</dbReference>
<protein>
    <submittedName>
        <fullName evidence="7">Histone deacetylase family protein</fullName>
    </submittedName>
</protein>
<keyword evidence="8" id="KW-1185">Reference proteome</keyword>
<name>A0A934IQM1_9HYPH</name>
<comment type="caution">
    <text evidence="7">The sequence shown here is derived from an EMBL/GenBank/DDBJ whole genome shotgun (WGS) entry which is preliminary data.</text>
</comment>
<reference evidence="7" key="1">
    <citation type="submission" date="2020-12" db="EMBL/GenBank/DDBJ databases">
        <title>Bacterial taxonomy.</title>
        <authorList>
            <person name="Pan X."/>
        </authorList>
    </citation>
    <scope>NUCLEOTIDE SEQUENCE</scope>
    <source>
        <strain evidence="7">B2012</strain>
    </source>
</reference>
<evidence type="ECO:0000256" key="2">
    <source>
        <dbReference type="ARBA" id="ARBA00005947"/>
    </source>
</evidence>
<dbReference type="Gene3D" id="3.40.800.20">
    <property type="entry name" value="Histone deacetylase domain"/>
    <property type="match status" value="1"/>
</dbReference>
<sequence>MRVFYAAETERHAPEFFLLRGRPVANEERAERAERLLAGVAAAGLTPEAPPSAGRAPLAAVHSPRYLDFLETAWAAWQALPGASPEVVANVQPRRGEASYPAGVVGRAGWHMGDLACPVGEFTFAAAVRAADCAVAAADAVAGGAGAAYALARPPGHHTSREVAGGHCFLNNAAIAAERLAKGGARPAVLDIDVHHGNGTQAIFYDRPDVMMVSVHTDPNHFYPWFVGHAHETGIGAGEGTNRNLPLKLGADDAAWHEAIAVGLDTVKSFGADVLVLSLGLDVHESDPLGGMTITTDGIRRAGALIAAAGLPVAIIQEGGYLGPALTDNIAGFLGGFLGAQR</sequence>
<evidence type="ECO:0000259" key="6">
    <source>
        <dbReference type="Pfam" id="PF00850"/>
    </source>
</evidence>
<dbReference type="InterPro" id="IPR037138">
    <property type="entry name" value="His_deacetylse_dom_sf"/>
</dbReference>
<evidence type="ECO:0000256" key="4">
    <source>
        <dbReference type="ARBA" id="ARBA00022801"/>
    </source>
</evidence>
<feature type="domain" description="Histone deacetylase" evidence="6">
    <location>
        <begin position="28"/>
        <end position="330"/>
    </location>
</feature>
<keyword evidence="4" id="KW-0378">Hydrolase</keyword>
<dbReference type="SUPFAM" id="SSF52768">
    <property type="entry name" value="Arginase/deacetylase"/>
    <property type="match status" value="1"/>
</dbReference>
<dbReference type="InterPro" id="IPR023801">
    <property type="entry name" value="His_deacetylse_dom"/>
</dbReference>
<dbReference type="PANTHER" id="PTHR10625">
    <property type="entry name" value="HISTONE DEACETYLASE HDAC1-RELATED"/>
    <property type="match status" value="1"/>
</dbReference>
<dbReference type="GO" id="GO:0004407">
    <property type="term" value="F:histone deacetylase activity"/>
    <property type="evidence" value="ECO:0007669"/>
    <property type="project" value="TreeGrafter"/>
</dbReference>
<comment type="cofactor">
    <cofactor evidence="1">
        <name>Zn(2+)</name>
        <dbReference type="ChEBI" id="CHEBI:29105"/>
    </cofactor>
</comment>
<dbReference type="GO" id="GO:0046872">
    <property type="term" value="F:metal ion binding"/>
    <property type="evidence" value="ECO:0007669"/>
    <property type="project" value="UniProtKB-KW"/>
</dbReference>
<dbReference type="Proteomes" id="UP000609531">
    <property type="component" value="Unassembled WGS sequence"/>
</dbReference>
<dbReference type="CDD" id="cd10001">
    <property type="entry name" value="HDAC_classII_APAH"/>
    <property type="match status" value="1"/>
</dbReference>
<dbReference type="Pfam" id="PF00850">
    <property type="entry name" value="Hist_deacetyl"/>
    <property type="match status" value="1"/>
</dbReference>
<evidence type="ECO:0000256" key="1">
    <source>
        <dbReference type="ARBA" id="ARBA00001947"/>
    </source>
</evidence>